<feature type="transmembrane region" description="Helical" evidence="2">
    <location>
        <begin position="30"/>
        <end position="50"/>
    </location>
</feature>
<dbReference type="PANTHER" id="PTHR33365:SF6">
    <property type="entry name" value="OXIDASE USTYA"/>
    <property type="match status" value="1"/>
</dbReference>
<dbReference type="PANTHER" id="PTHR33365">
    <property type="entry name" value="YALI0B05434P"/>
    <property type="match status" value="1"/>
</dbReference>
<evidence type="ECO:0000313" key="3">
    <source>
        <dbReference type="EMBL" id="KAJ7336927.1"/>
    </source>
</evidence>
<dbReference type="Pfam" id="PF11807">
    <property type="entry name" value="UstYa"/>
    <property type="match status" value="1"/>
</dbReference>
<keyword evidence="2" id="KW-1133">Transmembrane helix</keyword>
<evidence type="ECO:0000256" key="1">
    <source>
        <dbReference type="ARBA" id="ARBA00035112"/>
    </source>
</evidence>
<sequence length="205" mass="22306">MRCDTCLRSRVQITAPLPAQAHSMIPLHKAISFLLVASVALNVLTAWRILSPPFDAPLASEAPLAVQHAALEFTFGKHYNITADAEWDTLLPPHGAQIILGSEEFDVGLFSDLGCLQTIRHAFLLLRNGATGESFAAAEACLGQIRQAIMCNSDLTLEPAYLVCDAEEKCAPAATGDHVAHRCRNWAQVREFVEENQASGEISER</sequence>
<organism evidence="3 4">
    <name type="scientific">Mycena albidolilacea</name>
    <dbReference type="NCBI Taxonomy" id="1033008"/>
    <lineage>
        <taxon>Eukaryota</taxon>
        <taxon>Fungi</taxon>
        <taxon>Dikarya</taxon>
        <taxon>Basidiomycota</taxon>
        <taxon>Agaricomycotina</taxon>
        <taxon>Agaricomycetes</taxon>
        <taxon>Agaricomycetidae</taxon>
        <taxon>Agaricales</taxon>
        <taxon>Marasmiineae</taxon>
        <taxon>Mycenaceae</taxon>
        <taxon>Mycena</taxon>
    </lineage>
</organism>
<dbReference type="Proteomes" id="UP001218218">
    <property type="component" value="Unassembled WGS sequence"/>
</dbReference>
<evidence type="ECO:0000256" key="2">
    <source>
        <dbReference type="SAM" id="Phobius"/>
    </source>
</evidence>
<dbReference type="AlphaFoldDB" id="A0AAD7ELF1"/>
<comment type="caution">
    <text evidence="3">The sequence shown here is derived from an EMBL/GenBank/DDBJ whole genome shotgun (WGS) entry which is preliminary data.</text>
</comment>
<protein>
    <submittedName>
        <fullName evidence="3">Uncharacterized protein</fullName>
    </submittedName>
</protein>
<dbReference type="GO" id="GO:0043386">
    <property type="term" value="P:mycotoxin biosynthetic process"/>
    <property type="evidence" value="ECO:0007669"/>
    <property type="project" value="InterPro"/>
</dbReference>
<dbReference type="EMBL" id="JARIHO010000030">
    <property type="protein sequence ID" value="KAJ7336927.1"/>
    <property type="molecule type" value="Genomic_DNA"/>
</dbReference>
<evidence type="ECO:0000313" key="4">
    <source>
        <dbReference type="Proteomes" id="UP001218218"/>
    </source>
</evidence>
<dbReference type="InterPro" id="IPR021765">
    <property type="entry name" value="UstYa-like"/>
</dbReference>
<keyword evidence="2" id="KW-0812">Transmembrane</keyword>
<proteinExistence type="inferred from homology"/>
<keyword evidence="2" id="KW-0472">Membrane</keyword>
<keyword evidence="4" id="KW-1185">Reference proteome</keyword>
<reference evidence="3" key="1">
    <citation type="submission" date="2023-03" db="EMBL/GenBank/DDBJ databases">
        <title>Massive genome expansion in bonnet fungi (Mycena s.s.) driven by repeated elements and novel gene families across ecological guilds.</title>
        <authorList>
            <consortium name="Lawrence Berkeley National Laboratory"/>
            <person name="Harder C.B."/>
            <person name="Miyauchi S."/>
            <person name="Viragh M."/>
            <person name="Kuo A."/>
            <person name="Thoen E."/>
            <person name="Andreopoulos B."/>
            <person name="Lu D."/>
            <person name="Skrede I."/>
            <person name="Drula E."/>
            <person name="Henrissat B."/>
            <person name="Morin E."/>
            <person name="Kohler A."/>
            <person name="Barry K."/>
            <person name="LaButti K."/>
            <person name="Morin E."/>
            <person name="Salamov A."/>
            <person name="Lipzen A."/>
            <person name="Mereny Z."/>
            <person name="Hegedus B."/>
            <person name="Baldrian P."/>
            <person name="Stursova M."/>
            <person name="Weitz H."/>
            <person name="Taylor A."/>
            <person name="Grigoriev I.V."/>
            <person name="Nagy L.G."/>
            <person name="Martin F."/>
            <person name="Kauserud H."/>
        </authorList>
    </citation>
    <scope>NUCLEOTIDE SEQUENCE</scope>
    <source>
        <strain evidence="3">CBHHK002</strain>
    </source>
</reference>
<accession>A0AAD7ELF1</accession>
<gene>
    <name evidence="3" type="ORF">DFH08DRAFT_281937</name>
</gene>
<name>A0AAD7ELF1_9AGAR</name>
<comment type="similarity">
    <text evidence="1">Belongs to the ustYa family.</text>
</comment>